<dbReference type="Pfam" id="PF00232">
    <property type="entry name" value="Glyco_hydro_1"/>
    <property type="match status" value="2"/>
</dbReference>
<evidence type="ECO:0000313" key="8">
    <source>
        <dbReference type="Proteomes" id="UP000033856"/>
    </source>
</evidence>
<dbReference type="GO" id="GO:0008422">
    <property type="term" value="F:beta-glucosidase activity"/>
    <property type="evidence" value="ECO:0007669"/>
    <property type="project" value="TreeGrafter"/>
</dbReference>
<evidence type="ECO:0000256" key="2">
    <source>
        <dbReference type="ARBA" id="ARBA00022801"/>
    </source>
</evidence>
<accession>A0A0G0XIM8</accession>
<reference evidence="7 8" key="1">
    <citation type="journal article" date="2015" name="Nature">
        <title>rRNA introns, odd ribosomes, and small enigmatic genomes across a large radiation of phyla.</title>
        <authorList>
            <person name="Brown C.T."/>
            <person name="Hug L.A."/>
            <person name="Thomas B.C."/>
            <person name="Sharon I."/>
            <person name="Castelle C.J."/>
            <person name="Singh A."/>
            <person name="Wilkins M.J."/>
            <person name="Williams K.H."/>
            <person name="Banfield J.F."/>
        </authorList>
    </citation>
    <scope>NUCLEOTIDE SEQUENCE [LARGE SCALE GENOMIC DNA]</scope>
</reference>
<evidence type="ECO:0000256" key="3">
    <source>
        <dbReference type="ARBA" id="ARBA00023295"/>
    </source>
</evidence>
<keyword evidence="2" id="KW-0378">Hydrolase</keyword>
<protein>
    <recommendedName>
        <fullName evidence="9">Beta-glucosidase</fullName>
    </recommendedName>
</protein>
<keyword evidence="6" id="KW-1133">Transmembrane helix</keyword>
<comment type="caution">
    <text evidence="7">The sequence shown here is derived from an EMBL/GenBank/DDBJ whole genome shotgun (WGS) entry which is preliminary data.</text>
</comment>
<keyword evidence="6" id="KW-0812">Transmembrane</keyword>
<dbReference type="GO" id="GO:0005975">
    <property type="term" value="P:carbohydrate metabolic process"/>
    <property type="evidence" value="ECO:0007669"/>
    <property type="project" value="InterPro"/>
</dbReference>
<dbReference type="EMBL" id="LCCD01000027">
    <property type="protein sequence ID" value="KKS24292.1"/>
    <property type="molecule type" value="Genomic_DNA"/>
</dbReference>
<sequence>MKINWNFTVNILILVIAVLLIIIQHDCVKPFLKNLRRPDYKSSRQTDNNKSEQTNKEQIAESPVVVNSPVVKPAAEFQDIKFPDNFLFGTAYSDFQIAGINKNSDWYEHANNTFPPPINRYSGITNQDLIKQFKEDFSLGEKIGVQIHRISMEWSRFEPKEGQFDMEAVKTYREIFSSMRSNNIEPMICLNHFPLPNWFVEQGCWENIKAPYYYSRYAEFLAKNLGAPLKIKWWLTFNEPQVILAQSYAKGQWPPYKRINGFYDEAGTERIIKAASLILDAHRLSYRTIHRILDGEKSENKIMVGWASAPNVFYPQDPDSPLDKAAVNFHTALLTMFLDSAVGNADRDFIGLNYYGRSKIKFHVSLWPNMLRWLSREKPFAFQWEQSEQRKQGDRPKEFYPQALYDLIMKFKDSGAPIMITENGLDDAEDKFREEFIVIHLKAVHDAIRDGANIIGYQYWSLSDTWEPADGRFASFGLTEKVDGSHKIRQLRPSAVTYGQIIKTHKISKELLEKHKELLLTQEN</sequence>
<feature type="compositionally biased region" description="Basic and acidic residues" evidence="5">
    <location>
        <begin position="39"/>
        <end position="59"/>
    </location>
</feature>
<keyword evidence="6" id="KW-0472">Membrane</keyword>
<dbReference type="PANTHER" id="PTHR10353:SF209">
    <property type="entry name" value="GALACTOLIPID GALACTOSYLTRANSFERASE SFR2, CHLOROPLASTIC"/>
    <property type="match status" value="1"/>
</dbReference>
<evidence type="ECO:0008006" key="9">
    <source>
        <dbReference type="Google" id="ProtNLM"/>
    </source>
</evidence>
<organism evidence="7 8">
    <name type="scientific">Candidatus Jorgensenbacteria bacterium GW2011_GWF2_41_8</name>
    <dbReference type="NCBI Taxonomy" id="1618667"/>
    <lineage>
        <taxon>Bacteria</taxon>
        <taxon>Candidatus Joergenseniibacteriota</taxon>
    </lineage>
</organism>
<dbReference type="Proteomes" id="UP000033856">
    <property type="component" value="Unassembled WGS sequence"/>
</dbReference>
<evidence type="ECO:0000256" key="1">
    <source>
        <dbReference type="ARBA" id="ARBA00010838"/>
    </source>
</evidence>
<dbReference type="AlphaFoldDB" id="A0A0G0XIM8"/>
<evidence type="ECO:0000313" key="7">
    <source>
        <dbReference type="EMBL" id="KKS24292.1"/>
    </source>
</evidence>
<feature type="region of interest" description="Disordered" evidence="5">
    <location>
        <begin position="39"/>
        <end position="60"/>
    </location>
</feature>
<dbReference type="InterPro" id="IPR001360">
    <property type="entry name" value="Glyco_hydro_1"/>
</dbReference>
<name>A0A0G0XIM8_9BACT</name>
<proteinExistence type="inferred from homology"/>
<dbReference type="Gene3D" id="3.20.20.80">
    <property type="entry name" value="Glycosidases"/>
    <property type="match status" value="1"/>
</dbReference>
<dbReference type="SUPFAM" id="SSF51445">
    <property type="entry name" value="(Trans)glycosidases"/>
    <property type="match status" value="1"/>
</dbReference>
<evidence type="ECO:0000256" key="4">
    <source>
        <dbReference type="RuleBase" id="RU003690"/>
    </source>
</evidence>
<comment type="similarity">
    <text evidence="1 4">Belongs to the glycosyl hydrolase 1 family.</text>
</comment>
<dbReference type="PANTHER" id="PTHR10353">
    <property type="entry name" value="GLYCOSYL HYDROLASE"/>
    <property type="match status" value="1"/>
</dbReference>
<gene>
    <name evidence="7" type="ORF">UU83_C0027G0004</name>
</gene>
<dbReference type="PRINTS" id="PR00131">
    <property type="entry name" value="GLHYDRLASE1"/>
</dbReference>
<feature type="transmembrane region" description="Helical" evidence="6">
    <location>
        <begin position="7"/>
        <end position="25"/>
    </location>
</feature>
<dbReference type="InterPro" id="IPR017853">
    <property type="entry name" value="GH"/>
</dbReference>
<evidence type="ECO:0000256" key="5">
    <source>
        <dbReference type="SAM" id="MobiDB-lite"/>
    </source>
</evidence>
<evidence type="ECO:0000256" key="6">
    <source>
        <dbReference type="SAM" id="Phobius"/>
    </source>
</evidence>
<keyword evidence="3" id="KW-0326">Glycosidase</keyword>